<comment type="caution">
    <text evidence="3">The sequence shown here is derived from an EMBL/GenBank/DDBJ whole genome shotgun (WGS) entry which is preliminary data.</text>
</comment>
<dbReference type="PANTHER" id="PTHR16222">
    <property type="entry name" value="ADP-RIBOSYLGLYCOHYDROLASE"/>
    <property type="match status" value="1"/>
</dbReference>
<dbReference type="Gene3D" id="1.10.4080.10">
    <property type="entry name" value="ADP-ribosylation/Crystallin J1"/>
    <property type="match status" value="2"/>
</dbReference>
<keyword evidence="3" id="KW-0378">Hydrolase</keyword>
<protein>
    <submittedName>
        <fullName evidence="3">ADP-ribosylglycohydrolase</fullName>
    </submittedName>
</protein>
<dbReference type="Proteomes" id="UP000549009">
    <property type="component" value="Unassembled WGS sequence"/>
</dbReference>
<feature type="binding site" evidence="1">
    <location>
        <position position="66"/>
    </location>
    <ligand>
        <name>Mg(2+)</name>
        <dbReference type="ChEBI" id="CHEBI:18420"/>
        <label>1</label>
    </ligand>
</feature>
<sequence>MASVACVPPVPAPDGAGGLRERARGALLGLAVGDALGAPAENLKPSEIRRRWGRITGYVAEHPAGTDDTEYAIFSGLLLARHGSALTVAHVEHAWHRWIADLDEGPFRGAGFSERGTLENLRRGLAAPISAQHRHAWSDGLAMRAAPFGVFAAGRPAEAARLVAVDGTVSHDGEGIHGGRAVAAGVAAAMAGAPVETVVAAALSVIPYDSWTSRSLRRAVAVAHRGERAVRSAVVIGGYPWTDLAPEAVGLAFGAYAAARGDFATAVLTAVNMGRDADTTAAVAGALAGATGGAASIPPEWSAAIGPVRGTCLPSMKGHHVLDVAELLTADTAVGNRPAGQVGSPLLERSRELGDGWAQPPVSSNCGTRPRVQGRSPGRRPLDGAQIEGLLLGLAAGDAAGWPSARHRATRMPDWTRRLTRELDTFAEHNATTTLPVPIALNQPPEPLRLGPSDDAEWAALTAESVLRAADGTLDPTLTRDRRTRATLALSWNTLASEVAAAAARAPEVESAVLPLRARISVRAGLGNLAAGLTPPATGHDNPHFFDDAACVRACVLAVVHPGDPERAADLAEFDARYTQDGDGVHGARAMAAAIAAALGGAGPDAAVDAGLAQLPEHTEIGRNARHAVKLARTCAPAADATFALVPLLEHEIVDHVYSYGIAAAETVPVALALAAAARGRVREAVPAAACLSRVADSAPALAGALTGVLGTAAAIPDSWRTSCRTLSGCALPRLAGTDLVELAAQLTRTN</sequence>
<evidence type="ECO:0000256" key="1">
    <source>
        <dbReference type="PIRSR" id="PIRSR605502-1"/>
    </source>
</evidence>
<dbReference type="AlphaFoldDB" id="A0A7W8ESS3"/>
<feature type="binding site" evidence="1">
    <location>
        <position position="276"/>
    </location>
    <ligand>
        <name>Mg(2+)</name>
        <dbReference type="ChEBI" id="CHEBI:18420"/>
        <label>1</label>
    </ligand>
</feature>
<feature type="binding site" evidence="1">
    <location>
        <position position="68"/>
    </location>
    <ligand>
        <name>Mg(2+)</name>
        <dbReference type="ChEBI" id="CHEBI:18420"/>
        <label>1</label>
    </ligand>
</feature>
<evidence type="ECO:0000256" key="2">
    <source>
        <dbReference type="SAM" id="MobiDB-lite"/>
    </source>
</evidence>
<evidence type="ECO:0000313" key="4">
    <source>
        <dbReference type="Proteomes" id="UP000549009"/>
    </source>
</evidence>
<dbReference type="GO" id="GO:0046872">
    <property type="term" value="F:metal ion binding"/>
    <property type="evidence" value="ECO:0007669"/>
    <property type="project" value="UniProtKB-KW"/>
</dbReference>
<feature type="binding site" evidence="1">
    <location>
        <position position="278"/>
    </location>
    <ligand>
        <name>Mg(2+)</name>
        <dbReference type="ChEBI" id="CHEBI:18420"/>
        <label>1</label>
    </ligand>
</feature>
<dbReference type="GO" id="GO:0016787">
    <property type="term" value="F:hydrolase activity"/>
    <property type="evidence" value="ECO:0007669"/>
    <property type="project" value="UniProtKB-KW"/>
</dbReference>
<feature type="region of interest" description="Disordered" evidence="2">
    <location>
        <begin position="355"/>
        <end position="381"/>
    </location>
</feature>
<reference evidence="3 4" key="1">
    <citation type="submission" date="2020-08" db="EMBL/GenBank/DDBJ databases">
        <title>Genomic Encyclopedia of Type Strains, Phase III (KMG-III): the genomes of soil and plant-associated and newly described type strains.</title>
        <authorList>
            <person name="Whitman W."/>
        </authorList>
    </citation>
    <scope>NUCLEOTIDE SEQUENCE [LARGE SCALE GENOMIC DNA]</scope>
    <source>
        <strain evidence="3 4">CECT 3146</strain>
    </source>
</reference>
<feature type="binding site" evidence="1">
    <location>
        <position position="279"/>
    </location>
    <ligand>
        <name>Mg(2+)</name>
        <dbReference type="ChEBI" id="CHEBI:18420"/>
        <label>1</label>
    </ligand>
</feature>
<keyword evidence="1" id="KW-0460">Magnesium</keyword>
<accession>A0A7W8ESS3</accession>
<name>A0A7W8ESS3_STRST</name>
<dbReference type="InterPro" id="IPR005502">
    <property type="entry name" value="Ribosyl_crysJ1"/>
</dbReference>
<comment type="cofactor">
    <cofactor evidence="1">
        <name>Mg(2+)</name>
        <dbReference type="ChEBI" id="CHEBI:18420"/>
    </cofactor>
    <text evidence="1">Binds 2 magnesium ions per subunit.</text>
</comment>
<gene>
    <name evidence="3" type="ORF">FHS40_001799</name>
</gene>
<proteinExistence type="predicted"/>
<dbReference type="Pfam" id="PF03747">
    <property type="entry name" value="ADP_ribosyl_GH"/>
    <property type="match status" value="2"/>
</dbReference>
<keyword evidence="4" id="KW-1185">Reference proteome</keyword>
<dbReference type="InterPro" id="IPR036705">
    <property type="entry name" value="Ribosyl_crysJ1_sf"/>
</dbReference>
<keyword evidence="1" id="KW-0479">Metal-binding</keyword>
<organism evidence="3 4">
    <name type="scientific">Streptomyces spectabilis</name>
    <dbReference type="NCBI Taxonomy" id="68270"/>
    <lineage>
        <taxon>Bacteria</taxon>
        <taxon>Bacillati</taxon>
        <taxon>Actinomycetota</taxon>
        <taxon>Actinomycetes</taxon>
        <taxon>Kitasatosporales</taxon>
        <taxon>Streptomycetaceae</taxon>
        <taxon>Streptomyces</taxon>
    </lineage>
</organism>
<feature type="binding site" evidence="1">
    <location>
        <position position="67"/>
    </location>
    <ligand>
        <name>Mg(2+)</name>
        <dbReference type="ChEBI" id="CHEBI:18420"/>
        <label>1</label>
    </ligand>
</feature>
<dbReference type="SUPFAM" id="SSF101478">
    <property type="entry name" value="ADP-ribosylglycohydrolase"/>
    <property type="match status" value="2"/>
</dbReference>
<evidence type="ECO:0000313" key="3">
    <source>
        <dbReference type="EMBL" id="MBB5102746.1"/>
    </source>
</evidence>
<dbReference type="InterPro" id="IPR050792">
    <property type="entry name" value="ADP-ribosylglycohydrolase"/>
</dbReference>
<dbReference type="PANTHER" id="PTHR16222:SF12">
    <property type="entry name" value="ADP-RIBOSYLGLYCOHYDROLASE-RELATED"/>
    <property type="match status" value="1"/>
</dbReference>
<dbReference type="EMBL" id="JACHJD010000003">
    <property type="protein sequence ID" value="MBB5102746.1"/>
    <property type="molecule type" value="Genomic_DNA"/>
</dbReference>